<evidence type="ECO:0000313" key="3">
    <source>
        <dbReference type="EMBL" id="KAJ7731321.1"/>
    </source>
</evidence>
<accession>A0AAD7MSY4</accession>
<feature type="compositionally biased region" description="Low complexity" evidence="1">
    <location>
        <begin position="1"/>
        <end position="13"/>
    </location>
</feature>
<comment type="caution">
    <text evidence="3">The sequence shown here is derived from an EMBL/GenBank/DDBJ whole genome shotgun (WGS) entry which is preliminary data.</text>
</comment>
<feature type="domain" description="BTB" evidence="2">
    <location>
        <begin position="26"/>
        <end position="89"/>
    </location>
</feature>
<dbReference type="PROSITE" id="PS50097">
    <property type="entry name" value="BTB"/>
    <property type="match status" value="1"/>
</dbReference>
<sequence length="311" mass="34072">MSTTAPPVTAAEPPLQPGPPFKDKSADIIIRSSDGADFYVSRAVLSLASPLFTDMFSIPQPESEPEVPVIAVTELSHRFDLFLRVWYPGAEAAAFGGLEQLADITELALSKYDMQFLTPVLQTHIQAYLETEPVAVYAVACQYKWGDIAKMAARRCLKLHLNSLFLPDMSRYLRNISAHHYLALLVYHHACGAAASSAARLLPWGKAEWAWIACVSCTAYTLQYNVPGLTGQRIPRAWIFDYLDRAGVLLQGTPGANLLEPAFLAPSQEKAAACMSHCRSSGFKHLAQFIVEDCVPAVNEAINGVSLEIDF</sequence>
<dbReference type="AlphaFoldDB" id="A0AAD7MSY4"/>
<dbReference type="CDD" id="cd18186">
    <property type="entry name" value="BTB_POZ_ZBTB_KLHL-like"/>
    <property type="match status" value="1"/>
</dbReference>
<dbReference type="EMBL" id="JARJLG010000184">
    <property type="protein sequence ID" value="KAJ7731321.1"/>
    <property type="molecule type" value="Genomic_DNA"/>
</dbReference>
<dbReference type="Proteomes" id="UP001215280">
    <property type="component" value="Unassembled WGS sequence"/>
</dbReference>
<evidence type="ECO:0000313" key="4">
    <source>
        <dbReference type="Proteomes" id="UP001215280"/>
    </source>
</evidence>
<organism evidence="3 4">
    <name type="scientific">Mycena maculata</name>
    <dbReference type="NCBI Taxonomy" id="230809"/>
    <lineage>
        <taxon>Eukaryota</taxon>
        <taxon>Fungi</taxon>
        <taxon>Dikarya</taxon>
        <taxon>Basidiomycota</taxon>
        <taxon>Agaricomycotina</taxon>
        <taxon>Agaricomycetes</taxon>
        <taxon>Agaricomycetidae</taxon>
        <taxon>Agaricales</taxon>
        <taxon>Marasmiineae</taxon>
        <taxon>Mycenaceae</taxon>
        <taxon>Mycena</taxon>
    </lineage>
</organism>
<dbReference type="InterPro" id="IPR000210">
    <property type="entry name" value="BTB/POZ_dom"/>
</dbReference>
<dbReference type="InterPro" id="IPR011333">
    <property type="entry name" value="SKP1/BTB/POZ_sf"/>
</dbReference>
<dbReference type="Gene3D" id="3.30.710.10">
    <property type="entry name" value="Potassium Channel Kv1.1, Chain A"/>
    <property type="match status" value="1"/>
</dbReference>
<name>A0AAD7MSY4_9AGAR</name>
<protein>
    <recommendedName>
        <fullName evidence="2">BTB domain-containing protein</fullName>
    </recommendedName>
</protein>
<evidence type="ECO:0000259" key="2">
    <source>
        <dbReference type="PROSITE" id="PS50097"/>
    </source>
</evidence>
<keyword evidence="4" id="KW-1185">Reference proteome</keyword>
<proteinExistence type="predicted"/>
<evidence type="ECO:0000256" key="1">
    <source>
        <dbReference type="SAM" id="MobiDB-lite"/>
    </source>
</evidence>
<feature type="region of interest" description="Disordered" evidence="1">
    <location>
        <begin position="1"/>
        <end position="22"/>
    </location>
</feature>
<dbReference type="SUPFAM" id="SSF54695">
    <property type="entry name" value="POZ domain"/>
    <property type="match status" value="1"/>
</dbReference>
<reference evidence="3" key="1">
    <citation type="submission" date="2023-03" db="EMBL/GenBank/DDBJ databases">
        <title>Massive genome expansion in bonnet fungi (Mycena s.s.) driven by repeated elements and novel gene families across ecological guilds.</title>
        <authorList>
            <consortium name="Lawrence Berkeley National Laboratory"/>
            <person name="Harder C.B."/>
            <person name="Miyauchi S."/>
            <person name="Viragh M."/>
            <person name="Kuo A."/>
            <person name="Thoen E."/>
            <person name="Andreopoulos B."/>
            <person name="Lu D."/>
            <person name="Skrede I."/>
            <person name="Drula E."/>
            <person name="Henrissat B."/>
            <person name="Morin E."/>
            <person name="Kohler A."/>
            <person name="Barry K."/>
            <person name="LaButti K."/>
            <person name="Morin E."/>
            <person name="Salamov A."/>
            <person name="Lipzen A."/>
            <person name="Mereny Z."/>
            <person name="Hegedus B."/>
            <person name="Baldrian P."/>
            <person name="Stursova M."/>
            <person name="Weitz H."/>
            <person name="Taylor A."/>
            <person name="Grigoriev I.V."/>
            <person name="Nagy L.G."/>
            <person name="Martin F."/>
            <person name="Kauserud H."/>
        </authorList>
    </citation>
    <scope>NUCLEOTIDE SEQUENCE</scope>
    <source>
        <strain evidence="3">CBHHK188m</strain>
    </source>
</reference>
<gene>
    <name evidence="3" type="ORF">DFH07DRAFT_894747</name>
</gene>
<dbReference type="Pfam" id="PF00651">
    <property type="entry name" value="BTB"/>
    <property type="match status" value="1"/>
</dbReference>